<accession>A0A811VGV5</accession>
<evidence type="ECO:0000313" key="2">
    <source>
        <dbReference type="EMBL" id="CAD7014301.1"/>
    </source>
</evidence>
<reference evidence="2" key="1">
    <citation type="submission" date="2020-11" db="EMBL/GenBank/DDBJ databases">
        <authorList>
            <person name="Whitehead M."/>
        </authorList>
    </citation>
    <scope>NUCLEOTIDE SEQUENCE</scope>
    <source>
        <strain evidence="2">EGII</strain>
    </source>
</reference>
<gene>
    <name evidence="2" type="ORF">CCAP1982_LOCUS22303</name>
</gene>
<dbReference type="Proteomes" id="UP000606786">
    <property type="component" value="Unassembled WGS sequence"/>
</dbReference>
<feature type="non-terminal residue" evidence="2">
    <location>
        <position position="83"/>
    </location>
</feature>
<sequence>MPMARGKCNLLPSYASPSSSSSPPHTPSSRHKQCTDGCNHQKKRLINSQLSAQRGSATTSVAGLLHAVFSISLVKTHAPSAAI</sequence>
<dbReference type="AlphaFoldDB" id="A0A811VGV5"/>
<comment type="caution">
    <text evidence="2">The sequence shown here is derived from an EMBL/GenBank/DDBJ whole genome shotgun (WGS) entry which is preliminary data.</text>
</comment>
<evidence type="ECO:0000313" key="3">
    <source>
        <dbReference type="Proteomes" id="UP000606786"/>
    </source>
</evidence>
<protein>
    <submittedName>
        <fullName evidence="2">(Mediterranean fruit fly) hypothetical protein</fullName>
    </submittedName>
</protein>
<proteinExistence type="predicted"/>
<feature type="region of interest" description="Disordered" evidence="1">
    <location>
        <begin position="1"/>
        <end position="37"/>
    </location>
</feature>
<feature type="compositionally biased region" description="Low complexity" evidence="1">
    <location>
        <begin position="12"/>
        <end position="23"/>
    </location>
</feature>
<dbReference type="EMBL" id="CAJHJT010000056">
    <property type="protein sequence ID" value="CAD7014301.1"/>
    <property type="molecule type" value="Genomic_DNA"/>
</dbReference>
<organism evidence="2 3">
    <name type="scientific">Ceratitis capitata</name>
    <name type="common">Mediterranean fruit fly</name>
    <name type="synonym">Tephritis capitata</name>
    <dbReference type="NCBI Taxonomy" id="7213"/>
    <lineage>
        <taxon>Eukaryota</taxon>
        <taxon>Metazoa</taxon>
        <taxon>Ecdysozoa</taxon>
        <taxon>Arthropoda</taxon>
        <taxon>Hexapoda</taxon>
        <taxon>Insecta</taxon>
        <taxon>Pterygota</taxon>
        <taxon>Neoptera</taxon>
        <taxon>Endopterygota</taxon>
        <taxon>Diptera</taxon>
        <taxon>Brachycera</taxon>
        <taxon>Muscomorpha</taxon>
        <taxon>Tephritoidea</taxon>
        <taxon>Tephritidae</taxon>
        <taxon>Ceratitis</taxon>
        <taxon>Ceratitis</taxon>
    </lineage>
</organism>
<keyword evidence="3" id="KW-1185">Reference proteome</keyword>
<evidence type="ECO:0000256" key="1">
    <source>
        <dbReference type="SAM" id="MobiDB-lite"/>
    </source>
</evidence>
<name>A0A811VGV5_CERCA</name>